<dbReference type="Proteomes" id="UP000185544">
    <property type="component" value="Chromosome"/>
</dbReference>
<keyword evidence="2" id="KW-0012">Acyltransferase</keyword>
<organism evidence="5 6">
    <name type="scientific">Pajaroellobacter abortibovis</name>
    <dbReference type="NCBI Taxonomy" id="1882918"/>
    <lineage>
        <taxon>Bacteria</taxon>
        <taxon>Pseudomonadati</taxon>
        <taxon>Myxococcota</taxon>
        <taxon>Polyangia</taxon>
        <taxon>Polyangiales</taxon>
        <taxon>Polyangiaceae</taxon>
    </lineage>
</organism>
<keyword evidence="1" id="KW-0808">Transferase</keyword>
<evidence type="ECO:0000256" key="1">
    <source>
        <dbReference type="ARBA" id="ARBA00022679"/>
    </source>
</evidence>
<dbReference type="Pfam" id="PF08541">
    <property type="entry name" value="ACP_syn_III_C"/>
    <property type="match status" value="1"/>
</dbReference>
<dbReference type="Gene3D" id="3.40.47.10">
    <property type="match status" value="1"/>
</dbReference>
<reference evidence="5 6" key="1">
    <citation type="submission" date="2016-08" db="EMBL/GenBank/DDBJ databases">
        <title>Identification and validation of antigenic proteins from Pajaroellobacter abortibovis using de-novo genome sequence assembly and reverse vaccinology.</title>
        <authorList>
            <person name="Welly B.T."/>
            <person name="Miller M.R."/>
            <person name="Stott J.L."/>
            <person name="Blanchard M.T."/>
            <person name="Islas-Trejo A.D."/>
            <person name="O'Rourke S.M."/>
            <person name="Young A.E."/>
            <person name="Medrano J.F."/>
            <person name="Van Eenennaam A.L."/>
        </authorList>
    </citation>
    <scope>NUCLEOTIDE SEQUENCE [LARGE SCALE GENOMIC DNA]</scope>
    <source>
        <strain evidence="5 6">BTF92-0548A/99-0131</strain>
    </source>
</reference>
<dbReference type="STRING" id="1882918.BCY86_07915"/>
<dbReference type="EMBL" id="CP016908">
    <property type="protein sequence ID" value="APS00605.1"/>
    <property type="molecule type" value="Genomic_DNA"/>
</dbReference>
<evidence type="ECO:0000259" key="4">
    <source>
        <dbReference type="Pfam" id="PF08545"/>
    </source>
</evidence>
<dbReference type="PANTHER" id="PTHR34069:SF2">
    <property type="entry name" value="BETA-KETOACYL-[ACYL-CARRIER-PROTEIN] SYNTHASE III"/>
    <property type="match status" value="1"/>
</dbReference>
<dbReference type="InterPro" id="IPR013751">
    <property type="entry name" value="ACP_syn_III_N"/>
</dbReference>
<protein>
    <recommendedName>
        <fullName evidence="7">3-oxoacyl-ACP synthase</fullName>
    </recommendedName>
</protein>
<dbReference type="InterPro" id="IPR013747">
    <property type="entry name" value="ACP_syn_III_C"/>
</dbReference>
<dbReference type="CDD" id="cd00830">
    <property type="entry name" value="KAS_III"/>
    <property type="match status" value="1"/>
</dbReference>
<dbReference type="PANTHER" id="PTHR34069">
    <property type="entry name" value="3-OXOACYL-[ACYL-CARRIER-PROTEIN] SYNTHASE 3"/>
    <property type="match status" value="1"/>
</dbReference>
<dbReference type="SUPFAM" id="SSF53901">
    <property type="entry name" value="Thiolase-like"/>
    <property type="match status" value="1"/>
</dbReference>
<sequence>MSVSHVNNVGIRGIATAVPSHKVSWREAEAIFGEDAARIAEYIGVKKRCVVKNENICASDLCWEAADRLIKELNWERDSVDILVMVTQSPDYVLPATSCILQQRLALSRACAAFDVNLGCSGYVYGLWLASHLLSSGAGGRALVLAGDTSSRGVSPLDRATAMLFGDAGTATGLERVSVASPITFKIGTDGSGAQYLMIPAGGFRKPHSPETSIRRKYDKRNFRSEEDLFMDGAEVFSFMQRTVPPLVCELLEISGLSKDDVDAFVMHQSNQFALNYLSKRLKLSEGKNVIAMEQFGNTSSASIPLAITHALRKRLCEDSMRLMLVGFGVGWSWGACLLECGPIVIPEIIEVNSIAKQENTA</sequence>
<dbReference type="GO" id="GO:0044550">
    <property type="term" value="P:secondary metabolite biosynthetic process"/>
    <property type="evidence" value="ECO:0007669"/>
    <property type="project" value="TreeGrafter"/>
</dbReference>
<dbReference type="AlphaFoldDB" id="A0A1L6MYZ7"/>
<accession>A0A1L6MYZ7</accession>
<name>A0A1L6MYZ7_9BACT</name>
<dbReference type="KEGG" id="pabo:BCY86_07915"/>
<feature type="domain" description="Beta-ketoacyl-[acyl-carrier-protein] synthase III C-terminal" evidence="3">
    <location>
        <begin position="252"/>
        <end position="340"/>
    </location>
</feature>
<proteinExistence type="predicted"/>
<dbReference type="InterPro" id="IPR016039">
    <property type="entry name" value="Thiolase-like"/>
</dbReference>
<feature type="domain" description="Beta-ketoacyl-[acyl-carrier-protein] synthase III N-terminal" evidence="4">
    <location>
        <begin position="114"/>
        <end position="191"/>
    </location>
</feature>
<evidence type="ECO:0000313" key="6">
    <source>
        <dbReference type="Proteomes" id="UP000185544"/>
    </source>
</evidence>
<evidence type="ECO:0000256" key="2">
    <source>
        <dbReference type="ARBA" id="ARBA00023315"/>
    </source>
</evidence>
<dbReference type="GO" id="GO:0006633">
    <property type="term" value="P:fatty acid biosynthetic process"/>
    <property type="evidence" value="ECO:0007669"/>
    <property type="project" value="InterPro"/>
</dbReference>
<gene>
    <name evidence="5" type="ORF">BCY86_07915</name>
</gene>
<dbReference type="GO" id="GO:0004315">
    <property type="term" value="F:3-oxoacyl-[acyl-carrier-protein] synthase activity"/>
    <property type="evidence" value="ECO:0007669"/>
    <property type="project" value="InterPro"/>
</dbReference>
<evidence type="ECO:0000259" key="3">
    <source>
        <dbReference type="Pfam" id="PF08541"/>
    </source>
</evidence>
<evidence type="ECO:0008006" key="7">
    <source>
        <dbReference type="Google" id="ProtNLM"/>
    </source>
</evidence>
<dbReference type="OrthoDB" id="9815506at2"/>
<dbReference type="RefSeq" id="WP_075277274.1">
    <property type="nucleotide sequence ID" value="NZ_CP016908.1"/>
</dbReference>
<dbReference type="Pfam" id="PF08545">
    <property type="entry name" value="ACP_syn_III"/>
    <property type="match status" value="1"/>
</dbReference>
<keyword evidence="6" id="KW-1185">Reference proteome</keyword>
<evidence type="ECO:0000313" key="5">
    <source>
        <dbReference type="EMBL" id="APS00605.1"/>
    </source>
</evidence>